<dbReference type="EMBL" id="GBYX01473953">
    <property type="protein sequence ID" value="JAO07706.1"/>
    <property type="molecule type" value="Transcribed_RNA"/>
</dbReference>
<accession>A0A0S7F1J7</accession>
<proteinExistence type="predicted"/>
<dbReference type="EMBL" id="GBYX01473958">
    <property type="protein sequence ID" value="JAO07701.1"/>
    <property type="molecule type" value="Transcribed_RNA"/>
</dbReference>
<evidence type="ECO:0000313" key="2">
    <source>
        <dbReference type="EMBL" id="JAO07701.1"/>
    </source>
</evidence>
<dbReference type="PANTHER" id="PTHR47510">
    <property type="entry name" value="REVERSE TRANSCRIPTASE DOMAIN-CONTAINING PROTEIN"/>
    <property type="match status" value="1"/>
</dbReference>
<reference evidence="3" key="1">
    <citation type="submission" date="2014-12" db="EMBL/GenBank/DDBJ databases">
        <title>Parallel Evolution in Life History Adaptation Evident in the Tissue-Specific Poeciliopsis prolifica transcriptome.</title>
        <authorList>
            <person name="Jue N.K."/>
            <person name="Foley R.J."/>
            <person name="Obergfell C."/>
            <person name="Reznick D.N."/>
            <person name="O'Neill R.J."/>
            <person name="O'Neill M.J."/>
        </authorList>
    </citation>
    <scope>NUCLEOTIDE SEQUENCE</scope>
</reference>
<organism evidence="3">
    <name type="scientific">Poeciliopsis prolifica</name>
    <name type="common">blackstripe livebearer</name>
    <dbReference type="NCBI Taxonomy" id="188132"/>
    <lineage>
        <taxon>Eukaryota</taxon>
        <taxon>Metazoa</taxon>
        <taxon>Chordata</taxon>
        <taxon>Craniata</taxon>
        <taxon>Vertebrata</taxon>
        <taxon>Euteleostomi</taxon>
        <taxon>Actinopterygii</taxon>
        <taxon>Neopterygii</taxon>
        <taxon>Teleostei</taxon>
        <taxon>Neoteleostei</taxon>
        <taxon>Acanthomorphata</taxon>
        <taxon>Ovalentaria</taxon>
        <taxon>Atherinomorphae</taxon>
        <taxon>Cyprinodontiformes</taxon>
        <taxon>Poeciliidae</taxon>
        <taxon>Poeciliinae</taxon>
        <taxon>Poeciliopsis</taxon>
    </lineage>
</organism>
<dbReference type="PANTHER" id="PTHR47510:SF3">
    <property type="entry name" value="ENDO_EXONUCLEASE_PHOSPHATASE DOMAIN-CONTAINING PROTEIN"/>
    <property type="match status" value="1"/>
</dbReference>
<name>A0A0S7F1J7_9TELE</name>
<evidence type="ECO:0000313" key="1">
    <source>
        <dbReference type="EMBL" id="JAO07697.1"/>
    </source>
</evidence>
<protein>
    <submittedName>
        <fullName evidence="2">RTBS</fullName>
    </submittedName>
    <submittedName>
        <fullName evidence="1">RTJK</fullName>
    </submittedName>
    <submittedName>
        <fullName evidence="3">RTXE</fullName>
    </submittedName>
</protein>
<dbReference type="AlphaFoldDB" id="A0A0S7F1J7"/>
<evidence type="ECO:0000313" key="3">
    <source>
        <dbReference type="EMBL" id="JAO07706.1"/>
    </source>
</evidence>
<dbReference type="EMBL" id="GBYX01473962">
    <property type="protein sequence ID" value="JAO07697.1"/>
    <property type="molecule type" value="Transcribed_RNA"/>
</dbReference>
<gene>
    <name evidence="3" type="primary">RTXE</name>
    <name evidence="2" type="synonym">RTBS</name>
    <name evidence="1" type="synonym">RTJK</name>
</gene>
<sequence>MWQGLQILTDYKNSTTSTASADVSFLNELNNFYARFERGNTTTAIKTATTPDQQPLTLLSTDVGAALSRIKSNKAAGPDDIPGRVLRACSGELAGVLTDIFNLSLARAVVPTCFKSTSIVPIPKKFNPSKLNDYRPVALTPIITKCLERLVLAGPQILSPPHTGSLPICIHAE</sequence>